<dbReference type="Pfam" id="PF13602">
    <property type="entry name" value="ADH_zinc_N_2"/>
    <property type="match status" value="1"/>
</dbReference>
<dbReference type="InterPro" id="IPR013154">
    <property type="entry name" value="ADH-like_N"/>
</dbReference>
<gene>
    <name evidence="5" type="ORF">NP493_278g03005</name>
</gene>
<dbReference type="SMART" id="SM00829">
    <property type="entry name" value="PKS_ER"/>
    <property type="match status" value="1"/>
</dbReference>
<feature type="compositionally biased region" description="Low complexity" evidence="3">
    <location>
        <begin position="326"/>
        <end position="339"/>
    </location>
</feature>
<dbReference type="InterPro" id="IPR002364">
    <property type="entry name" value="Quin_OxRdtase/zeta-crystal_CS"/>
</dbReference>
<proteinExistence type="inferred from homology"/>
<comment type="caution">
    <text evidence="5">The sequence shown here is derived from an EMBL/GenBank/DDBJ whole genome shotgun (WGS) entry which is preliminary data.</text>
</comment>
<organism evidence="5 6">
    <name type="scientific">Ridgeia piscesae</name>
    <name type="common">Tubeworm</name>
    <dbReference type="NCBI Taxonomy" id="27915"/>
    <lineage>
        <taxon>Eukaryota</taxon>
        <taxon>Metazoa</taxon>
        <taxon>Spiralia</taxon>
        <taxon>Lophotrochozoa</taxon>
        <taxon>Annelida</taxon>
        <taxon>Polychaeta</taxon>
        <taxon>Sedentaria</taxon>
        <taxon>Canalipalpata</taxon>
        <taxon>Sabellida</taxon>
        <taxon>Siboglinidae</taxon>
        <taxon>Ridgeia</taxon>
    </lineage>
</organism>
<dbReference type="SUPFAM" id="SSF50129">
    <property type="entry name" value="GroES-like"/>
    <property type="match status" value="1"/>
</dbReference>
<protein>
    <recommendedName>
        <fullName evidence="4">Enoyl reductase (ER) domain-containing protein</fullName>
    </recommendedName>
</protein>
<dbReference type="GO" id="GO:0016491">
    <property type="term" value="F:oxidoreductase activity"/>
    <property type="evidence" value="ECO:0007669"/>
    <property type="project" value="UniProtKB-KW"/>
</dbReference>
<sequence length="339" mass="37488">MVRQGAIDNPPKVPFVMGFECAGEVEAIGEAVEDLKIGDRVIAVTDYRAWAESVCVPAQFVYKMPAGMTFQDGAAFFMNYVTAYVLLFEIGNLRPGQSVLVHSAGGGVGTALCQLCKTVENVTVFGTASTQKHEALKDKLDHLYDHGVDYSQEIRKISPDGVDVVLDCLCGEDTNKGISILKPLGRYVLFGSSNVVTGETKSFFSFAKSWWHVDKISPIKLYDENKIIAGFHLRELLFKQRRHDFVRRLVGTLFDLYTAGKIRPQIDSVWAFDDVILAMQRMHDRANVGKIVLDPSIESKQQETIHLNLTLVTLQCQAPSDADQSTNAPTAAPKTPRTT</sequence>
<dbReference type="Proteomes" id="UP001209878">
    <property type="component" value="Unassembled WGS sequence"/>
</dbReference>
<accession>A0AAD9UCF6</accession>
<evidence type="ECO:0000313" key="5">
    <source>
        <dbReference type="EMBL" id="KAK2184204.1"/>
    </source>
</evidence>
<dbReference type="InterPro" id="IPR011032">
    <property type="entry name" value="GroES-like_sf"/>
</dbReference>
<evidence type="ECO:0000256" key="2">
    <source>
        <dbReference type="ARBA" id="ARBA00023002"/>
    </source>
</evidence>
<dbReference type="PROSITE" id="PS01162">
    <property type="entry name" value="QOR_ZETA_CRYSTAL"/>
    <property type="match status" value="1"/>
</dbReference>
<dbReference type="InterPro" id="IPR036291">
    <property type="entry name" value="NAD(P)-bd_dom_sf"/>
</dbReference>
<evidence type="ECO:0000256" key="1">
    <source>
        <dbReference type="ARBA" id="ARBA00010371"/>
    </source>
</evidence>
<dbReference type="Gene3D" id="3.90.180.10">
    <property type="entry name" value="Medium-chain alcohol dehydrogenases, catalytic domain"/>
    <property type="match status" value="1"/>
</dbReference>
<dbReference type="AlphaFoldDB" id="A0AAD9UCF6"/>
<dbReference type="Gene3D" id="3.40.50.720">
    <property type="entry name" value="NAD(P)-binding Rossmann-like Domain"/>
    <property type="match status" value="1"/>
</dbReference>
<dbReference type="GO" id="GO:0008270">
    <property type="term" value="F:zinc ion binding"/>
    <property type="evidence" value="ECO:0007669"/>
    <property type="project" value="InterPro"/>
</dbReference>
<evidence type="ECO:0000259" key="4">
    <source>
        <dbReference type="SMART" id="SM00829"/>
    </source>
</evidence>
<dbReference type="InterPro" id="IPR020843">
    <property type="entry name" value="ER"/>
</dbReference>
<dbReference type="InterPro" id="IPR052100">
    <property type="entry name" value="SV-ATPase_mito-regulator"/>
</dbReference>
<dbReference type="EMBL" id="JAODUO010000277">
    <property type="protein sequence ID" value="KAK2184204.1"/>
    <property type="molecule type" value="Genomic_DNA"/>
</dbReference>
<evidence type="ECO:0000313" key="6">
    <source>
        <dbReference type="Proteomes" id="UP001209878"/>
    </source>
</evidence>
<evidence type="ECO:0000256" key="3">
    <source>
        <dbReference type="SAM" id="MobiDB-lite"/>
    </source>
</evidence>
<dbReference type="CDD" id="cd08275">
    <property type="entry name" value="MDR3"/>
    <property type="match status" value="1"/>
</dbReference>
<feature type="region of interest" description="Disordered" evidence="3">
    <location>
        <begin position="320"/>
        <end position="339"/>
    </location>
</feature>
<dbReference type="SUPFAM" id="SSF51735">
    <property type="entry name" value="NAD(P)-binding Rossmann-fold domains"/>
    <property type="match status" value="1"/>
</dbReference>
<dbReference type="PANTHER" id="PTHR44054">
    <property type="entry name" value="SYNAPTIC VESICLE MEMBRANE PROTEIN VAT-1 HOMOLOG-LIKE"/>
    <property type="match status" value="1"/>
</dbReference>
<dbReference type="PANTHER" id="PTHR44054:SF2">
    <property type="entry name" value="SYNAPTIC VESICLE MEMBRANE PROTEIN VAT-1 HOMOLOG-LIKE"/>
    <property type="match status" value="1"/>
</dbReference>
<name>A0AAD9UCF6_RIDPI</name>
<keyword evidence="6" id="KW-1185">Reference proteome</keyword>
<keyword evidence="2" id="KW-0560">Oxidoreductase</keyword>
<comment type="similarity">
    <text evidence="1">Belongs to the zinc-containing alcohol dehydrogenase family. Quinone oxidoreductase subfamily.</text>
</comment>
<dbReference type="Pfam" id="PF08240">
    <property type="entry name" value="ADH_N"/>
    <property type="match status" value="1"/>
</dbReference>
<feature type="domain" description="Enoyl reductase (ER)" evidence="4">
    <location>
        <begin position="5"/>
        <end position="293"/>
    </location>
</feature>
<reference evidence="5" key="1">
    <citation type="journal article" date="2023" name="Mol. Biol. Evol.">
        <title>Third-Generation Sequencing Reveals the Adaptive Role of the Epigenome in Three Deep-Sea Polychaetes.</title>
        <authorList>
            <person name="Perez M."/>
            <person name="Aroh O."/>
            <person name="Sun Y."/>
            <person name="Lan Y."/>
            <person name="Juniper S.K."/>
            <person name="Young C.R."/>
            <person name="Angers B."/>
            <person name="Qian P.Y."/>
        </authorList>
    </citation>
    <scope>NUCLEOTIDE SEQUENCE</scope>
    <source>
        <strain evidence="5">R07B-5</strain>
    </source>
</reference>